<dbReference type="Pfam" id="PF09346">
    <property type="entry name" value="SMI1_KNR4"/>
    <property type="match status" value="1"/>
</dbReference>
<evidence type="ECO:0000313" key="3">
    <source>
        <dbReference type="Proteomes" id="UP000011682"/>
    </source>
</evidence>
<protein>
    <recommendedName>
        <fullName evidence="1">Knr4/Smi1-like domain-containing protein</fullName>
    </recommendedName>
</protein>
<dbReference type="EMBL" id="ANAH02000014">
    <property type="protein sequence ID" value="EPX60106.1"/>
    <property type="molecule type" value="Genomic_DNA"/>
</dbReference>
<evidence type="ECO:0000313" key="2">
    <source>
        <dbReference type="EMBL" id="EPX60106.1"/>
    </source>
</evidence>
<dbReference type="AlphaFoldDB" id="S9PAK6"/>
<gene>
    <name evidence="2" type="ORF">D187_002192</name>
</gene>
<dbReference type="Proteomes" id="UP000011682">
    <property type="component" value="Unassembled WGS sequence"/>
</dbReference>
<accession>S9PAK6</accession>
<dbReference type="SUPFAM" id="SSF160631">
    <property type="entry name" value="SMI1/KNR4-like"/>
    <property type="match status" value="1"/>
</dbReference>
<evidence type="ECO:0000259" key="1">
    <source>
        <dbReference type="SMART" id="SM00860"/>
    </source>
</evidence>
<dbReference type="InterPro" id="IPR018958">
    <property type="entry name" value="Knr4/Smi1-like_dom"/>
</dbReference>
<proteinExistence type="predicted"/>
<organism evidence="2 3">
    <name type="scientific">Cystobacter fuscus (strain ATCC 25194 / DSM 2262 / NBRC 100088 / M29)</name>
    <dbReference type="NCBI Taxonomy" id="1242864"/>
    <lineage>
        <taxon>Bacteria</taxon>
        <taxon>Pseudomonadati</taxon>
        <taxon>Myxococcota</taxon>
        <taxon>Myxococcia</taxon>
        <taxon>Myxococcales</taxon>
        <taxon>Cystobacterineae</taxon>
        <taxon>Archangiaceae</taxon>
        <taxon>Cystobacter</taxon>
    </lineage>
</organism>
<dbReference type="Gene3D" id="3.40.1580.10">
    <property type="entry name" value="SMI1/KNR4-like"/>
    <property type="match status" value="1"/>
</dbReference>
<sequence length="166" mass="19052">MMPIPLSNLLEEVSCDHFPHAPATPEEIEEFERRVGWTLDPDLRAFYLHCNGAELFKRLPNTPYRLLSLSEIIRARVAIYGEDDDKWGPASMYTLCDVQDGDYVLVDVARQENDRYSLTDGYHEAWPNPEYCGPVASSFSEFLEKALRSKGRLFYLQSTSQEQQPG</sequence>
<dbReference type="InterPro" id="IPR037883">
    <property type="entry name" value="Knr4/Smi1-like_sf"/>
</dbReference>
<reference evidence="2" key="1">
    <citation type="submission" date="2013-05" db="EMBL/GenBank/DDBJ databases">
        <title>Genome assembly of Cystobacter fuscus DSM 2262.</title>
        <authorList>
            <person name="Sharma G."/>
            <person name="Khatri I."/>
            <person name="Kaur C."/>
            <person name="Mayilraj S."/>
            <person name="Subramanian S."/>
        </authorList>
    </citation>
    <scope>NUCLEOTIDE SEQUENCE [LARGE SCALE GENOMIC DNA]</scope>
    <source>
        <strain evidence="2">DSM 2262</strain>
    </source>
</reference>
<name>S9PAK6_CYSF2</name>
<dbReference type="SMART" id="SM00860">
    <property type="entry name" value="SMI1_KNR4"/>
    <property type="match status" value="1"/>
</dbReference>
<comment type="caution">
    <text evidence="2">The sequence shown here is derived from an EMBL/GenBank/DDBJ whole genome shotgun (WGS) entry which is preliminary data.</text>
</comment>
<keyword evidence="3" id="KW-1185">Reference proteome</keyword>
<feature type="domain" description="Knr4/Smi1-like" evidence="1">
    <location>
        <begin position="22"/>
        <end position="145"/>
    </location>
</feature>
<dbReference type="eggNOG" id="ENOG502ZAX0">
    <property type="taxonomic scope" value="Bacteria"/>
</dbReference>